<keyword evidence="2" id="KW-0645">Protease</keyword>
<dbReference type="AlphaFoldDB" id="R0MKU4"/>
<keyword evidence="2" id="KW-0121">Carboxypeptidase</keyword>
<dbReference type="EMBL" id="KB908986">
    <property type="protein sequence ID" value="EOB13383.1"/>
    <property type="molecule type" value="Genomic_DNA"/>
</dbReference>
<reference evidence="2 3" key="1">
    <citation type="journal article" date="2013" name="BMC Genomics">
        <title>Comparative genomics of parasitic silkworm microsporidia reveal an association between genome expansion and host adaptation.</title>
        <authorList>
            <person name="Pan G."/>
            <person name="Xu J."/>
            <person name="Li T."/>
            <person name="Xia Q."/>
            <person name="Liu S.L."/>
            <person name="Zhang G."/>
            <person name="Li S."/>
            <person name="Li C."/>
            <person name="Liu H."/>
            <person name="Yang L."/>
            <person name="Liu T."/>
            <person name="Zhang X."/>
            <person name="Wu Z."/>
            <person name="Fan W."/>
            <person name="Dang X."/>
            <person name="Xiang H."/>
            <person name="Tao M."/>
            <person name="Li Y."/>
            <person name="Hu J."/>
            <person name="Li Z."/>
            <person name="Lin L."/>
            <person name="Luo J."/>
            <person name="Geng L."/>
            <person name="Wang L."/>
            <person name="Long M."/>
            <person name="Wan Y."/>
            <person name="He N."/>
            <person name="Zhang Z."/>
            <person name="Lu C."/>
            <person name="Keeling P.J."/>
            <person name="Wang J."/>
            <person name="Xiang Z."/>
            <person name="Zhou Z."/>
        </authorList>
    </citation>
    <scope>NUCLEOTIDE SEQUENCE [LARGE SCALE GENOMIC DNA]</scope>
    <source>
        <strain evidence="3">CQ1 / CVCC 102059</strain>
    </source>
</reference>
<evidence type="ECO:0000313" key="2">
    <source>
        <dbReference type="EMBL" id="EOB13383.1"/>
    </source>
</evidence>
<accession>R0MKU4</accession>
<keyword evidence="1" id="KW-0732">Signal</keyword>
<sequence length="87" mass="9688">MHPFLIHAITHATLFCLCKFVFCLCEFLVPSSLPTLPPYTLKYSSHFLFCLVNGTKLNSNGLSHLKNPILSNCIHSPSLILLIPFSA</sequence>
<keyword evidence="3" id="KW-1185">Reference proteome</keyword>
<proteinExistence type="predicted"/>
<dbReference type="VEuPathDB" id="MicrosporidiaDB:NBO_78g0010"/>
<dbReference type="GO" id="GO:0004180">
    <property type="term" value="F:carboxypeptidase activity"/>
    <property type="evidence" value="ECO:0007669"/>
    <property type="project" value="UniProtKB-KW"/>
</dbReference>
<keyword evidence="2" id="KW-0378">Hydrolase</keyword>
<feature type="chain" id="PRO_5004345163" evidence="1">
    <location>
        <begin position="24"/>
        <end position="87"/>
    </location>
</feature>
<evidence type="ECO:0000256" key="1">
    <source>
        <dbReference type="SAM" id="SignalP"/>
    </source>
</evidence>
<name>R0MKU4_NOSB1</name>
<protein>
    <submittedName>
        <fullName evidence="2">Peptidase M14, carboxypeptidase A</fullName>
    </submittedName>
</protein>
<dbReference type="HOGENOM" id="CLU_2483936_0_0_1"/>
<dbReference type="Proteomes" id="UP000016927">
    <property type="component" value="Unassembled WGS sequence"/>
</dbReference>
<organism evidence="2 3">
    <name type="scientific">Nosema bombycis (strain CQ1 / CVCC 102059)</name>
    <name type="common">Microsporidian parasite</name>
    <name type="synonym">Pebrine of silkworm</name>
    <dbReference type="NCBI Taxonomy" id="578461"/>
    <lineage>
        <taxon>Eukaryota</taxon>
        <taxon>Fungi</taxon>
        <taxon>Fungi incertae sedis</taxon>
        <taxon>Microsporidia</taxon>
        <taxon>Nosematidae</taxon>
        <taxon>Nosema</taxon>
    </lineage>
</organism>
<gene>
    <name evidence="2" type="ORF">NBO_78g0010</name>
</gene>
<feature type="signal peptide" evidence="1">
    <location>
        <begin position="1"/>
        <end position="23"/>
    </location>
</feature>
<evidence type="ECO:0000313" key="3">
    <source>
        <dbReference type="Proteomes" id="UP000016927"/>
    </source>
</evidence>